<dbReference type="Pfam" id="PF13855">
    <property type="entry name" value="LRR_8"/>
    <property type="match status" value="2"/>
</dbReference>
<comment type="similarity">
    <text evidence="9">Belongs to the polygalacturonase-inhibiting protein family.</text>
</comment>
<evidence type="ECO:0000313" key="12">
    <source>
        <dbReference type="EMBL" id="KAG5402886.1"/>
    </source>
</evidence>
<dbReference type="Pfam" id="PF08263">
    <property type="entry name" value="LRRNT_2"/>
    <property type="match status" value="3"/>
</dbReference>
<evidence type="ECO:0000256" key="8">
    <source>
        <dbReference type="ARBA" id="ARBA00023136"/>
    </source>
</evidence>
<evidence type="ECO:0000313" key="13">
    <source>
        <dbReference type="Proteomes" id="UP000823674"/>
    </source>
</evidence>
<dbReference type="InterPro" id="IPR003591">
    <property type="entry name" value="Leu-rich_rpt_typical-subtyp"/>
</dbReference>
<evidence type="ECO:0000256" key="6">
    <source>
        <dbReference type="ARBA" id="ARBA00022974"/>
    </source>
</evidence>
<feature type="transmembrane region" description="Helical" evidence="10">
    <location>
        <begin position="873"/>
        <end position="892"/>
    </location>
</feature>
<dbReference type="InterPro" id="IPR000782">
    <property type="entry name" value="FAS1_domain"/>
</dbReference>
<evidence type="ECO:0000256" key="5">
    <source>
        <dbReference type="ARBA" id="ARBA00022737"/>
    </source>
</evidence>
<dbReference type="PANTHER" id="PTHR48059">
    <property type="entry name" value="POLYGALACTURONASE INHIBITOR 1"/>
    <property type="match status" value="1"/>
</dbReference>
<keyword evidence="13" id="KW-1185">Reference proteome</keyword>
<dbReference type="Proteomes" id="UP000823674">
    <property type="component" value="Chromosome A03"/>
</dbReference>
<dbReference type="InterPro" id="IPR051848">
    <property type="entry name" value="PGIP"/>
</dbReference>
<dbReference type="SUPFAM" id="SSF82153">
    <property type="entry name" value="FAS1 domain"/>
    <property type="match status" value="1"/>
</dbReference>
<sequence>MHYPTTMLTFIELAYKSSEFSLESKHTMDKITTTLLFSLFALLLTASLSKDLCHKDDENALLKIKKSLNNPYTIISWDPKDDCCTWVSVECGDATVDHRVISLDISNDDVSAQIPPEVGDLSYLQTLIFRKLPNLTGEIKPTIAKLKYLRFLWLSWTNLTGPVPEFLSQLKDLEYINLSFNDLSGSIPGSLSLLPKLGILELSRNKLTGSIPESFGAFKGVVPPELFLSHNQLSGSIPKSLGNLDFHRIDFSHNKLEGDASMMFGAKKTSWSVDLSRNKLQFDISKVKVATTVNNLDLNHNKITGSIPVQWTELTLQSFNVSYNRLCGRIPQGGDLQIFDAYAYVHNKCLCGAPLQSCNTTILLLLLFALLLTTSLSKDLCHKDDKNTLLKIKKAMNDPYTIISWDPKDDCCTWYSVECGNANRVTSLDLSDDDVSAQIPPEVGDLPYLQYLTFRKLPNLTGEIPPTIAKLKYLKSLWLSWNSLTGPVPEFLSQLKNLEYINLSFNKLSGSIPGSLSLLPKLDFLELSRNKLTGPIPESFGSFKRAVYGIYLSHNQLSGSIPESFGSFKGVMYALFLSHNQLSGSIPKSLENLDINQIDLSRNKLEGDASMLFGAQKTTHNIDLSRNMFQFNISMVKVSKTVNFLHLNHNGLTGTIPIQWTQLDLQIFNVSYNRLCGRIPQGGELQRFDAYAYLHNKCLCGAPLQSLASFPRPPSDPPDLCFKFALRSNPPDPPVPPDPPPDILSVMGFLQLYNLWATVGFPHKFSDPKLCLTISDGGLASDKDLFFPDGTVFVLTPLYQVSSDSLPYASECGWIISVWVELVLLDLRFSVLVPTVSVAFGYAIVAFVGTFVVCVWSITAVCRCCPFTAVCRFTSTFALMAFEMTWHSLLMWQFGVKVLKLCILSANLVCLGSLCPPYSFKECFILPHRSLVISEIVIGSIVLKMVLFVAEAKMSIVSRFDGVNCLTSLTMEAFIPPLYCFDQECQFEEVFWSDLPFSEKTVVERVISPLSTQTQTQHTMEGKTTTLLLLLFTLLLTTSLSKDLCHKDDKNTLLKIKKAMNDPYTIISWDPKDDCCTWYAVECGNASINHRVTSLDISNDDVSAQIPPEVGDLPYLEYLIFHKLPNLTGEIPPTITKLKYLRYLWLSWNNLSGPVPELLSQLKNLEYINLSFNKLSGSIPGSLSLLPKLEFLELSRNKLTGSIPESFGSFKGVVYALYLSHNQLSGSIPKSLGNLDINQIDLSRNKLEGDASMLFGAKKTTQHIDLSRNMFQFNISKVKVAKTVNFLDLNHNSLTGSIPVQWTQLDLQTFNVSYNRLCGRIPQGGDLQRFDAYAYLHNKCLCDAPLQSCKNNFFDELSLLLLLLLQVSEMGCCSLDCFVYFVLSIALAFMAVSTTLPPPPDSNITKPNVRPLSHRDPLSLNASQALRQSNFKAIATLLRISPEIFLSSSSPNTTLFAIDDSSLFNTSSLPPLFLKQLLQYHTLPLRLPMKDLLQKPQGTCLPTLLRHKSVQISTVDKESRTAEVNHVMISHPDMFLGDSLVIHGVLGPFSPLQPHMDHIPHSSLCQSDRNKTILEEEEEAVPVKIDWTRIIQLLSSNGFVPFAIGLHSVLNRIISDQHKNLTGVTILATPSLVSLSSASPLLYEVMRRHIIAQRLTNKELASMPDKALLKTLDPYQDLIITRTSVVNSSQSQRLMISGVEIIAPDMFSSSNFVIHGISHTL</sequence>
<organism evidence="12 13">
    <name type="scientific">Brassica rapa subsp. trilocularis</name>
    <dbReference type="NCBI Taxonomy" id="1813537"/>
    <lineage>
        <taxon>Eukaryota</taxon>
        <taxon>Viridiplantae</taxon>
        <taxon>Streptophyta</taxon>
        <taxon>Embryophyta</taxon>
        <taxon>Tracheophyta</taxon>
        <taxon>Spermatophyta</taxon>
        <taxon>Magnoliopsida</taxon>
        <taxon>eudicotyledons</taxon>
        <taxon>Gunneridae</taxon>
        <taxon>Pentapetalae</taxon>
        <taxon>rosids</taxon>
        <taxon>malvids</taxon>
        <taxon>Brassicales</taxon>
        <taxon>Brassicaceae</taxon>
        <taxon>Brassiceae</taxon>
        <taxon>Brassica</taxon>
    </lineage>
</organism>
<feature type="domain" description="FAS1" evidence="11">
    <location>
        <begin position="1625"/>
        <end position="1721"/>
    </location>
</feature>
<accession>A0ABQ7MW22</accession>
<dbReference type="InterPro" id="IPR013210">
    <property type="entry name" value="LRR_N_plant-typ"/>
</dbReference>
<proteinExistence type="inferred from homology"/>
<dbReference type="SUPFAM" id="SSF52058">
    <property type="entry name" value="L domain-like"/>
    <property type="match status" value="3"/>
</dbReference>
<keyword evidence="7 10" id="KW-1133">Transmembrane helix</keyword>
<dbReference type="Gene3D" id="3.80.10.10">
    <property type="entry name" value="Ribonuclease Inhibitor"/>
    <property type="match status" value="4"/>
</dbReference>
<evidence type="ECO:0000256" key="2">
    <source>
        <dbReference type="ARBA" id="ARBA00007843"/>
    </source>
</evidence>
<dbReference type="InterPro" id="IPR032675">
    <property type="entry name" value="LRR_dom_sf"/>
</dbReference>
<evidence type="ECO:0000256" key="1">
    <source>
        <dbReference type="ARBA" id="ARBA00004196"/>
    </source>
</evidence>
<dbReference type="InterPro" id="IPR001611">
    <property type="entry name" value="Leu-rich_rpt"/>
</dbReference>
<dbReference type="PANTHER" id="PTHR48059:SF11">
    <property type="entry name" value="LEUCINE-RICH REPEAT-CONTAINING N-TERMINAL PLANT-TYPE DOMAIN-CONTAINING PROTEIN"/>
    <property type="match status" value="1"/>
</dbReference>
<evidence type="ECO:0000256" key="10">
    <source>
        <dbReference type="SAM" id="Phobius"/>
    </source>
</evidence>
<feature type="transmembrane region" description="Helical" evidence="10">
    <location>
        <begin position="839"/>
        <end position="861"/>
    </location>
</feature>
<keyword evidence="4 10" id="KW-0812">Transmembrane</keyword>
<comment type="caution">
    <text evidence="12">The sequence shown here is derived from an EMBL/GenBank/DDBJ whole genome shotgun (WGS) entry which is preliminary data.</text>
</comment>
<evidence type="ECO:0000256" key="7">
    <source>
        <dbReference type="ARBA" id="ARBA00022989"/>
    </source>
</evidence>
<dbReference type="PROSITE" id="PS51450">
    <property type="entry name" value="LRR"/>
    <property type="match status" value="2"/>
</dbReference>
<dbReference type="Pfam" id="PF00560">
    <property type="entry name" value="LRR_1"/>
    <property type="match status" value="6"/>
</dbReference>
<dbReference type="EMBL" id="JADBGQ010000003">
    <property type="protein sequence ID" value="KAG5402886.1"/>
    <property type="molecule type" value="Genomic_DNA"/>
</dbReference>
<gene>
    <name evidence="12" type="primary">A03p003020.1_BraROA</name>
    <name evidence="12" type="ORF">IGI04_009005</name>
</gene>
<comment type="subcellular location">
    <subcellularLocation>
        <location evidence="1">Cell envelope</location>
    </subcellularLocation>
</comment>
<dbReference type="InterPro" id="IPR036378">
    <property type="entry name" value="FAS1_dom_sf"/>
</dbReference>
<comment type="similarity">
    <text evidence="2">Belongs to the fasciclin-like AGP family.</text>
</comment>
<keyword evidence="3" id="KW-0433">Leucine-rich repeat</keyword>
<evidence type="ECO:0000256" key="3">
    <source>
        <dbReference type="ARBA" id="ARBA00022614"/>
    </source>
</evidence>
<dbReference type="SMART" id="SM00554">
    <property type="entry name" value="FAS1"/>
    <property type="match status" value="2"/>
</dbReference>
<evidence type="ECO:0000256" key="9">
    <source>
        <dbReference type="ARBA" id="ARBA00038043"/>
    </source>
</evidence>
<dbReference type="Gene3D" id="2.30.180.10">
    <property type="entry name" value="FAS1 domain"/>
    <property type="match status" value="1"/>
</dbReference>
<keyword evidence="6" id="KW-0654">Proteoglycan</keyword>
<evidence type="ECO:0000259" key="11">
    <source>
        <dbReference type="SMART" id="SM00554"/>
    </source>
</evidence>
<keyword evidence="5" id="KW-0677">Repeat</keyword>
<reference evidence="12 13" key="1">
    <citation type="submission" date="2021-03" db="EMBL/GenBank/DDBJ databases">
        <authorList>
            <person name="King G.J."/>
            <person name="Bancroft I."/>
            <person name="Baten A."/>
            <person name="Bloomfield J."/>
            <person name="Borpatragohain P."/>
            <person name="He Z."/>
            <person name="Irish N."/>
            <person name="Irwin J."/>
            <person name="Liu K."/>
            <person name="Mauleon R.P."/>
            <person name="Moore J."/>
            <person name="Morris R."/>
            <person name="Ostergaard L."/>
            <person name="Wang B."/>
            <person name="Wells R."/>
        </authorList>
    </citation>
    <scope>NUCLEOTIDE SEQUENCE [LARGE SCALE GENOMIC DNA]</scope>
    <source>
        <strain evidence="12">R-o-18</strain>
        <tissue evidence="12">Leaf</tissue>
    </source>
</reference>
<feature type="domain" description="FAS1" evidence="11">
    <location>
        <begin position="1454"/>
        <end position="1552"/>
    </location>
</feature>
<protein>
    <recommendedName>
        <fullName evidence="11">FAS1 domain-containing protein</fullName>
    </recommendedName>
</protein>
<keyword evidence="6" id="KW-0325">Glycoprotein</keyword>
<name>A0ABQ7MW22_BRACM</name>
<dbReference type="SMART" id="SM00369">
    <property type="entry name" value="LRR_TYP"/>
    <property type="match status" value="7"/>
</dbReference>
<evidence type="ECO:0000256" key="4">
    <source>
        <dbReference type="ARBA" id="ARBA00022692"/>
    </source>
</evidence>
<keyword evidence="8 10" id="KW-0472">Membrane</keyword>